<dbReference type="AlphaFoldDB" id="A0A5Q2TLR4"/>
<dbReference type="Proteomes" id="UP000339690">
    <property type="component" value="Chromosome"/>
</dbReference>
<evidence type="ECO:0000313" key="2">
    <source>
        <dbReference type="Proteomes" id="UP000339690"/>
    </source>
</evidence>
<dbReference type="GO" id="GO:0015035">
    <property type="term" value="F:protein-disulfide reductase activity"/>
    <property type="evidence" value="ECO:0007669"/>
    <property type="project" value="InterPro"/>
</dbReference>
<dbReference type="Pfam" id="PF04134">
    <property type="entry name" value="DCC1-like"/>
    <property type="match status" value="1"/>
</dbReference>
<dbReference type="InterPro" id="IPR052927">
    <property type="entry name" value="DCC_oxidoreductase"/>
</dbReference>
<dbReference type="RefSeq" id="WP_153791941.1">
    <property type="nucleotide sequence ID" value="NZ_CP045915.1"/>
</dbReference>
<dbReference type="PANTHER" id="PTHR33639">
    <property type="entry name" value="THIOL-DISULFIDE OXIDOREDUCTASE DCC"/>
    <property type="match status" value="1"/>
</dbReference>
<gene>
    <name evidence="1" type="ORF">GI584_16815</name>
</gene>
<dbReference type="PANTHER" id="PTHR33639:SF2">
    <property type="entry name" value="DUF393 DOMAIN-CONTAINING PROTEIN"/>
    <property type="match status" value="1"/>
</dbReference>
<accession>A0A5Q2TLR4</accession>
<keyword evidence="2" id="KW-1185">Reference proteome</keyword>
<sequence>MQRIILFDGICNFCSSSVQFIIKRDPDLKFQFASLQSNEGKQLLIEHQISTDMDSMVLIEKGCVYTKSTAALRIAKELNGAYQLLLVFLVIPKPVRDIFYTILAKNRYRWFGKKEQCMIPKPEDKQRFLDT</sequence>
<dbReference type="EMBL" id="CP045915">
    <property type="protein sequence ID" value="QGH35605.1"/>
    <property type="molecule type" value="Genomic_DNA"/>
</dbReference>
<organism evidence="1 2">
    <name type="scientific">Gracilibacillus salitolerans</name>
    <dbReference type="NCBI Taxonomy" id="2663022"/>
    <lineage>
        <taxon>Bacteria</taxon>
        <taxon>Bacillati</taxon>
        <taxon>Bacillota</taxon>
        <taxon>Bacilli</taxon>
        <taxon>Bacillales</taxon>
        <taxon>Bacillaceae</taxon>
        <taxon>Gracilibacillus</taxon>
    </lineage>
</organism>
<protein>
    <submittedName>
        <fullName evidence="1">DUF393 domain-containing protein</fullName>
    </submittedName>
</protein>
<name>A0A5Q2TLR4_9BACI</name>
<dbReference type="KEGG" id="grc:GI584_16815"/>
<dbReference type="InterPro" id="IPR007263">
    <property type="entry name" value="DCC1-like"/>
</dbReference>
<proteinExistence type="predicted"/>
<evidence type="ECO:0000313" key="1">
    <source>
        <dbReference type="EMBL" id="QGH35605.1"/>
    </source>
</evidence>
<reference evidence="1 2" key="1">
    <citation type="submission" date="2019-11" db="EMBL/GenBank/DDBJ databases">
        <title>Gracilibacillus salitolerans sp. nov., a moderate halophile isolated from a saline soil in northwest China.</title>
        <authorList>
            <person name="Gan L."/>
        </authorList>
    </citation>
    <scope>NUCLEOTIDE SEQUENCE [LARGE SCALE GENOMIC DNA]</scope>
    <source>
        <strain evidence="1 2">SCU50</strain>
    </source>
</reference>